<accession>A0A8H7ZJA8</accession>
<feature type="compositionally biased region" description="Basic and acidic residues" evidence="2">
    <location>
        <begin position="186"/>
        <end position="208"/>
    </location>
</feature>
<dbReference type="RefSeq" id="XP_067549434.1">
    <property type="nucleotide sequence ID" value="XM_067691027.1"/>
</dbReference>
<reference evidence="3 4" key="1">
    <citation type="submission" date="2020-12" db="EMBL/GenBank/DDBJ databases">
        <title>Effect of drift, selection, and recombination on the evolution of hybrid genomes in Candida yeast pathogens.</title>
        <authorList>
            <person name="Mixao V."/>
            <person name="Ksiezopolska E."/>
            <person name="Saus E."/>
            <person name="Boekhout T."/>
            <person name="Gacser A."/>
            <person name="Gabaldon T."/>
        </authorList>
    </citation>
    <scope>NUCLEOTIDE SEQUENCE [LARGE SCALE GENOMIC DNA]</scope>
    <source>
        <strain evidence="3 4">BP57</strain>
    </source>
</reference>
<gene>
    <name evidence="3" type="ORF">I9W82_002199</name>
</gene>
<feature type="coiled-coil region" evidence="1">
    <location>
        <begin position="123"/>
        <end position="150"/>
    </location>
</feature>
<feature type="region of interest" description="Disordered" evidence="2">
    <location>
        <begin position="175"/>
        <end position="225"/>
    </location>
</feature>
<evidence type="ECO:0000313" key="4">
    <source>
        <dbReference type="Proteomes" id="UP000669133"/>
    </source>
</evidence>
<keyword evidence="4" id="KW-1185">Reference proteome</keyword>
<dbReference type="GeneID" id="93650828"/>
<dbReference type="AlphaFoldDB" id="A0A8H7ZJA8"/>
<name>A0A8H7ZJA8_9ASCO</name>
<dbReference type="Pfam" id="PF17242">
    <property type="entry name" value="DUF5315"/>
    <property type="match status" value="1"/>
</dbReference>
<dbReference type="OrthoDB" id="4065597at2759"/>
<dbReference type="EMBL" id="JAEOAQ010000002">
    <property type="protein sequence ID" value="KAG5420318.1"/>
    <property type="molecule type" value="Genomic_DNA"/>
</dbReference>
<protein>
    <submittedName>
        <fullName evidence="3">Uncharacterized protein</fullName>
    </submittedName>
</protein>
<evidence type="ECO:0000256" key="2">
    <source>
        <dbReference type="SAM" id="MobiDB-lite"/>
    </source>
</evidence>
<proteinExistence type="predicted"/>
<evidence type="ECO:0000313" key="3">
    <source>
        <dbReference type="EMBL" id="KAG5420318.1"/>
    </source>
</evidence>
<keyword evidence="1" id="KW-0175">Coiled coil</keyword>
<organism evidence="3 4">
    <name type="scientific">Candida metapsilosis</name>
    <dbReference type="NCBI Taxonomy" id="273372"/>
    <lineage>
        <taxon>Eukaryota</taxon>
        <taxon>Fungi</taxon>
        <taxon>Dikarya</taxon>
        <taxon>Ascomycota</taxon>
        <taxon>Saccharomycotina</taxon>
        <taxon>Pichiomycetes</taxon>
        <taxon>Debaryomycetaceae</taxon>
        <taxon>Candida/Lodderomyces clade</taxon>
        <taxon>Candida</taxon>
    </lineage>
</organism>
<dbReference type="Proteomes" id="UP000669133">
    <property type="component" value="Unassembled WGS sequence"/>
</dbReference>
<evidence type="ECO:0000256" key="1">
    <source>
        <dbReference type="SAM" id="Coils"/>
    </source>
</evidence>
<feature type="compositionally biased region" description="Low complexity" evidence="2">
    <location>
        <begin position="37"/>
        <end position="50"/>
    </location>
</feature>
<feature type="region of interest" description="Disordered" evidence="2">
    <location>
        <begin position="1"/>
        <end position="62"/>
    </location>
</feature>
<feature type="compositionally biased region" description="Polar residues" evidence="2">
    <location>
        <begin position="21"/>
        <end position="36"/>
    </location>
</feature>
<sequence length="288" mass="32446">MSGKINPTKSNNLTVPRPQHAYSSSLSSNISPQHFFTNNSNNVSKTNSRTGAGSAYRLSRSNTNTTSDGYFANLDNQSIQSIDQVPSAKPSVTYSDKLWTQIDVLDDVKRMAEDSKMKNTLFNDKYLEQLAKLKESQDQLLQTMSALQIEDTYTNEVQKQQLYQLKTVEIESRAEAASEVPSVPSKSEKGSTQDSSRTHETEQHDVREASASSSNELKLSTEEQEKIDKFFAANEDDYDSEDDGDFQSQTIYNKEVFDEINRYVQQVKHDLRGLGEAMKECNSNKDTT</sequence>
<feature type="compositionally biased region" description="Polar residues" evidence="2">
    <location>
        <begin position="1"/>
        <end position="14"/>
    </location>
</feature>
<comment type="caution">
    <text evidence="3">The sequence shown here is derived from an EMBL/GenBank/DDBJ whole genome shotgun (WGS) entry which is preliminary data.</text>
</comment>